<accession>A0A6J5M2Y4</accession>
<dbReference type="EMBL" id="LR796342">
    <property type="protein sequence ID" value="CAB4138289.1"/>
    <property type="molecule type" value="Genomic_DNA"/>
</dbReference>
<reference evidence="1" key="1">
    <citation type="submission" date="2020-04" db="EMBL/GenBank/DDBJ databases">
        <authorList>
            <person name="Chiriac C."/>
            <person name="Salcher M."/>
            <person name="Ghai R."/>
            <person name="Kavagutti S V."/>
        </authorList>
    </citation>
    <scope>NUCLEOTIDE SEQUENCE</scope>
</reference>
<name>A0A6J5M2Y4_9CAUD</name>
<gene>
    <name evidence="1" type="ORF">UFOVP329_51</name>
</gene>
<sequence>MRTTSTKMTRRVALMLDKANRVNVTVGGKTQTADITGTTNGAFGVKIPATDLVQIARVSIENGQAMSVKGDAIKGGSVTVSVAGMMDIEIVVH</sequence>
<evidence type="ECO:0000313" key="1">
    <source>
        <dbReference type="EMBL" id="CAB4138289.1"/>
    </source>
</evidence>
<protein>
    <submittedName>
        <fullName evidence="1">Uncharacterized protein</fullName>
    </submittedName>
</protein>
<proteinExistence type="predicted"/>
<organism evidence="1">
    <name type="scientific">uncultured Caudovirales phage</name>
    <dbReference type="NCBI Taxonomy" id="2100421"/>
    <lineage>
        <taxon>Viruses</taxon>
        <taxon>Duplodnaviria</taxon>
        <taxon>Heunggongvirae</taxon>
        <taxon>Uroviricota</taxon>
        <taxon>Caudoviricetes</taxon>
        <taxon>Peduoviridae</taxon>
        <taxon>Maltschvirus</taxon>
        <taxon>Maltschvirus maltsch</taxon>
    </lineage>
</organism>